<dbReference type="AlphaFoldDB" id="Q24M45"/>
<name>Q24M45_9BACT</name>
<keyword evidence="1" id="KW-1133">Transmembrane helix</keyword>
<feature type="transmembrane region" description="Helical" evidence="1">
    <location>
        <begin position="452"/>
        <end position="471"/>
    </location>
</feature>
<dbReference type="Pfam" id="PF12679">
    <property type="entry name" value="ABC2_membrane_2"/>
    <property type="match status" value="1"/>
</dbReference>
<dbReference type="PANTHER" id="PTHR43471">
    <property type="entry name" value="ABC TRANSPORTER PERMEASE"/>
    <property type="match status" value="1"/>
</dbReference>
<feature type="transmembrane region" description="Helical" evidence="1">
    <location>
        <begin position="145"/>
        <end position="165"/>
    </location>
</feature>
<dbReference type="GO" id="GO:0140359">
    <property type="term" value="F:ABC-type transporter activity"/>
    <property type="evidence" value="ECO:0007669"/>
    <property type="project" value="InterPro"/>
</dbReference>
<sequence length="475" mass="54037">MIWHITKREIYDNLNSLRFALTTVLLLALMVTNAVRHLREHPERVQRYQNAVTESLNHLTNRADASLYTLAQYGPGNFYKRPSPLHFCANGGEPLLPDTVEVDEPIVFATDSEDNVLLKGIWSLYYPDANLQNKDVGPNVSQVDWAFIIGYVLSLIAILFTFDAFSGERERGTLRLMLANSIPRHTILVGKFLGALLSISIPFILAVLVNLLLISTANTVHLTTEAWGRLGIIFFLALLYTSLFLALGLLVSTRVQRSAVSLMILLLAWVTFVVFMPSTLASIASSFSPAVSFDEFWKQRNPVQEDLWDKYEKWLWSSKLDDSTLRGKSEFYTEHVEKWERRREERIKYRSSQVHHARAITSISPATLLQHLIEGFAGTGFERHLQFVENTQRYARQFREFIIDTDRGDPESLHIIGVREGMSQKPISPAAVPRFEDTFSLSKDFNTRAIEILLLALFVVVLLSGAYLAFVRVEV</sequence>
<accession>Q24M45</accession>
<evidence type="ECO:0000313" key="2">
    <source>
        <dbReference type="EMBL" id="AAW84305.1"/>
    </source>
</evidence>
<protein>
    <recommendedName>
        <fullName evidence="3">ABC transporter permease subunit</fullName>
    </recommendedName>
</protein>
<feature type="transmembrane region" description="Helical" evidence="1">
    <location>
        <begin position="186"/>
        <end position="214"/>
    </location>
</feature>
<reference evidence="2" key="1">
    <citation type="journal article" date="2006" name="Environ. Microbiol.">
        <title>Analysis of the first genome fragment from the marine sponge-associated, novel candidate phylum Poribacteria by environmental genomics.</title>
        <authorList>
            <person name="Fieseler L."/>
            <person name="Quaiser A."/>
            <person name="Schleper C."/>
            <person name="Hentschel U."/>
        </authorList>
    </citation>
    <scope>NUCLEOTIDE SEQUENCE</scope>
</reference>
<dbReference type="GO" id="GO:0005886">
    <property type="term" value="C:plasma membrane"/>
    <property type="evidence" value="ECO:0007669"/>
    <property type="project" value="UniProtKB-SubCell"/>
</dbReference>
<evidence type="ECO:0008006" key="3">
    <source>
        <dbReference type="Google" id="ProtNLM"/>
    </source>
</evidence>
<keyword evidence="1" id="KW-0812">Transmembrane</keyword>
<keyword evidence="1" id="KW-0472">Membrane</keyword>
<feature type="transmembrane region" description="Helical" evidence="1">
    <location>
        <begin position="226"/>
        <end position="250"/>
    </location>
</feature>
<organism evidence="2">
    <name type="scientific">uncultured Poribacteria bacterium 64K2</name>
    <dbReference type="NCBI Taxonomy" id="309182"/>
    <lineage>
        <taxon>Bacteria</taxon>
        <taxon>Candidatus Poribacteria</taxon>
        <taxon>environmental samples</taxon>
    </lineage>
</organism>
<feature type="transmembrane region" description="Helical" evidence="1">
    <location>
        <begin position="262"/>
        <end position="284"/>
    </location>
</feature>
<dbReference type="EMBL" id="AY713479">
    <property type="protein sequence ID" value="AAW84305.1"/>
    <property type="molecule type" value="Genomic_DNA"/>
</dbReference>
<proteinExistence type="predicted"/>
<evidence type="ECO:0000256" key="1">
    <source>
        <dbReference type="SAM" id="Phobius"/>
    </source>
</evidence>